<dbReference type="GO" id="GO:0006270">
    <property type="term" value="P:DNA replication initiation"/>
    <property type="evidence" value="ECO:0007669"/>
    <property type="project" value="InterPro"/>
</dbReference>
<evidence type="ECO:0000256" key="6">
    <source>
        <dbReference type="ARBA" id="ARBA00022771"/>
    </source>
</evidence>
<dbReference type="OrthoDB" id="6093546at2759"/>
<comment type="subcellular location">
    <subcellularLocation>
        <location evidence="1">Nucleus</location>
    </subcellularLocation>
</comment>
<feature type="compositionally biased region" description="Polar residues" evidence="9">
    <location>
        <begin position="416"/>
        <end position="428"/>
    </location>
</feature>
<feature type="region of interest" description="Disordered" evidence="9">
    <location>
        <begin position="913"/>
        <end position="960"/>
    </location>
</feature>
<feature type="compositionally biased region" description="Basic and acidic residues" evidence="9">
    <location>
        <begin position="264"/>
        <end position="277"/>
    </location>
</feature>
<dbReference type="InterPro" id="IPR015411">
    <property type="entry name" value="Rep_factor_Mcm10_C"/>
</dbReference>
<dbReference type="PANTHER" id="PTHR13454:SF11">
    <property type="entry name" value="PROTEIN MCM10 HOMOLOG"/>
    <property type="match status" value="1"/>
</dbReference>
<dbReference type="Proteomes" id="UP000683360">
    <property type="component" value="Unassembled WGS sequence"/>
</dbReference>
<evidence type="ECO:0000256" key="8">
    <source>
        <dbReference type="ARBA" id="ARBA00023242"/>
    </source>
</evidence>
<feature type="compositionally biased region" description="Acidic residues" evidence="9">
    <location>
        <begin position="480"/>
        <end position="493"/>
    </location>
</feature>
<dbReference type="Pfam" id="PF24863">
    <property type="entry name" value="zf-CCCH_Mcm10"/>
    <property type="match status" value="1"/>
</dbReference>
<dbReference type="InterPro" id="IPR056791">
    <property type="entry name" value="Znf_Mcm10_C"/>
</dbReference>
<feature type="compositionally biased region" description="Basic and acidic residues" evidence="9">
    <location>
        <begin position="1205"/>
        <end position="1219"/>
    </location>
</feature>
<feature type="domain" description="Replication factor Mcm10 C-terminal" evidence="10">
    <location>
        <begin position="772"/>
        <end position="1115"/>
    </location>
</feature>
<feature type="compositionally biased region" description="Basic and acidic residues" evidence="9">
    <location>
        <begin position="105"/>
        <end position="128"/>
    </location>
</feature>
<keyword evidence="8" id="KW-0539">Nucleus</keyword>
<feature type="region of interest" description="Disordered" evidence="9">
    <location>
        <begin position="13"/>
        <end position="168"/>
    </location>
</feature>
<feature type="compositionally biased region" description="Acidic residues" evidence="9">
    <location>
        <begin position="34"/>
        <end position="43"/>
    </location>
</feature>
<keyword evidence="12" id="KW-1185">Reference proteome</keyword>
<comment type="similarity">
    <text evidence="2">Belongs to the MCM10 family.</text>
</comment>
<dbReference type="GO" id="GO:0003688">
    <property type="term" value="F:DNA replication origin binding"/>
    <property type="evidence" value="ECO:0007669"/>
    <property type="project" value="TreeGrafter"/>
</dbReference>
<feature type="compositionally biased region" description="Basic and acidic residues" evidence="9">
    <location>
        <begin position="942"/>
        <end position="956"/>
    </location>
</feature>
<evidence type="ECO:0000256" key="3">
    <source>
        <dbReference type="ARBA" id="ARBA00017770"/>
    </source>
</evidence>
<feature type="compositionally biased region" description="Basic and acidic residues" evidence="9">
    <location>
        <begin position="494"/>
        <end position="513"/>
    </location>
</feature>
<feature type="compositionally biased region" description="Acidic residues" evidence="9">
    <location>
        <begin position="142"/>
        <end position="163"/>
    </location>
</feature>
<feature type="compositionally biased region" description="Basic and acidic residues" evidence="9">
    <location>
        <begin position="381"/>
        <end position="393"/>
    </location>
</feature>
<feature type="compositionally biased region" description="Basic and acidic residues" evidence="9">
    <location>
        <begin position="313"/>
        <end position="338"/>
    </location>
</feature>
<dbReference type="GO" id="GO:0043596">
    <property type="term" value="C:nuclear replication fork"/>
    <property type="evidence" value="ECO:0007669"/>
    <property type="project" value="TreeGrafter"/>
</dbReference>
<evidence type="ECO:0000313" key="12">
    <source>
        <dbReference type="Proteomes" id="UP000683360"/>
    </source>
</evidence>
<accession>A0A8S3S6K9</accession>
<dbReference type="InterPro" id="IPR015408">
    <property type="entry name" value="Znf_Mcm10/DnaG"/>
</dbReference>
<evidence type="ECO:0000256" key="4">
    <source>
        <dbReference type="ARBA" id="ARBA00022705"/>
    </source>
</evidence>
<feature type="compositionally biased region" description="Polar residues" evidence="9">
    <location>
        <begin position="66"/>
        <end position="79"/>
    </location>
</feature>
<keyword evidence="7" id="KW-0862">Zinc</keyword>
<dbReference type="Pfam" id="PF22379">
    <property type="entry name" value="OB_MCM10"/>
    <property type="match status" value="1"/>
</dbReference>
<name>A0A8S3S6K9_MYTED</name>
<dbReference type="Gene3D" id="2.40.50.140">
    <property type="entry name" value="Nucleic acid-binding proteins"/>
    <property type="match status" value="1"/>
</dbReference>
<gene>
    <name evidence="11" type="ORF">MEDL_29982</name>
</gene>
<keyword evidence="6" id="KW-0863">Zinc-finger</keyword>
<feature type="compositionally biased region" description="Basic and acidic residues" evidence="9">
    <location>
        <begin position="241"/>
        <end position="250"/>
    </location>
</feature>
<evidence type="ECO:0000256" key="9">
    <source>
        <dbReference type="SAM" id="MobiDB-lite"/>
    </source>
</evidence>
<keyword evidence="5" id="KW-0479">Metal-binding</keyword>
<feature type="compositionally biased region" description="Polar residues" evidence="9">
    <location>
        <begin position="394"/>
        <end position="404"/>
    </location>
</feature>
<feature type="compositionally biased region" description="Basic and acidic residues" evidence="9">
    <location>
        <begin position="84"/>
        <end position="98"/>
    </location>
</feature>
<evidence type="ECO:0000256" key="5">
    <source>
        <dbReference type="ARBA" id="ARBA00022723"/>
    </source>
</evidence>
<feature type="compositionally biased region" description="Basic and acidic residues" evidence="9">
    <location>
        <begin position="456"/>
        <end position="479"/>
    </location>
</feature>
<comment type="caution">
    <text evidence="11">The sequence shown here is derived from an EMBL/GenBank/DDBJ whole genome shotgun (WGS) entry which is preliminary data.</text>
</comment>
<dbReference type="FunFam" id="2.40.50.140:FF:000174">
    <property type="entry name" value="DNA replication licensing factor mcm10"/>
    <property type="match status" value="1"/>
</dbReference>
<dbReference type="Pfam" id="PF09332">
    <property type="entry name" value="Mcm10"/>
    <property type="match status" value="1"/>
</dbReference>
<dbReference type="PANTHER" id="PTHR13454">
    <property type="entry name" value="PROTEIN MCM10 HOMOLOG"/>
    <property type="match status" value="1"/>
</dbReference>
<dbReference type="SMART" id="SM01280">
    <property type="entry name" value="Mcm10"/>
    <property type="match status" value="1"/>
</dbReference>
<dbReference type="InterPro" id="IPR040184">
    <property type="entry name" value="Mcm10"/>
</dbReference>
<evidence type="ECO:0000256" key="2">
    <source>
        <dbReference type="ARBA" id="ARBA00009679"/>
    </source>
</evidence>
<protein>
    <recommendedName>
        <fullName evidence="3">Protein MCM10 homolog</fullName>
    </recommendedName>
</protein>
<dbReference type="InterPro" id="IPR055065">
    <property type="entry name" value="OB_MCM10"/>
</dbReference>
<keyword evidence="4" id="KW-0235">DNA replication</keyword>
<proteinExistence type="inferred from homology"/>
<feature type="region of interest" description="Disordered" evidence="9">
    <location>
        <begin position="1183"/>
        <end position="1219"/>
    </location>
</feature>
<feature type="compositionally biased region" description="Basic and acidic residues" evidence="9">
    <location>
        <begin position="1183"/>
        <end position="1195"/>
    </location>
</feature>
<feature type="compositionally biased region" description="Basic residues" evidence="9">
    <location>
        <begin position="924"/>
        <end position="941"/>
    </location>
</feature>
<sequence length="1285" mass="145627">MDEECDLDALTALLEDSDLEEEPVDAKNSNSQDNIDDGCDIDEITAFLEQSDSEDETEVKTDIGTKVTQQSNKEITSFLEQCDNEEKFDVQSEKHTGTETEQSDNNEKNDPRSKECNESKQKTQDKSEIGNGTEDQGHESDDGGQDCGDDEDQDCETDDGDQDVLEKSVEVDNIQAELLEMQRKMQELQNRLAKTKSTTPKDSQKNRTSKHKSPSAKQDTRLSECGKETISFKHKSPSARQDTKLSECGKKSTSSKHKSPSAKQDTRLSECGKETISSKHNSPSTKQLAKKLDGSKHKTIHSLKDVGSIGKKMKIEKDDSMDLKSLRERESLSRDHSLKPARKLSSGEILDRADKMNMKKKLKSAASDFNHLKSAVTSNKPELKDRELNDSESKGANSKNTGSDKQMEESMMASGKLTSPNISSQKSSAKPRLTLSEDNENPFFGPSESTSEECLEDRTHGSKSEECLMDRKTLEKSLFGDDDSDWEPMEEDDKVNLTDEGQELRKMIKDHGKVRQSNVTSEEVEAMRKKAQKSTWKPKGLPTNSSTSPTGNQKSTKENDDPSLLDPFSGIRIVNPKISSLEMKSRMRDRKLVKISKIDRRVSEHDNWVTIGVIVSKTDPRQSATGKTYCIWKLSDLQDCDKSISFFLFGEVYKQHWKNEVTAVVGILNPNLMDKAEKAQNDMAFTVNHQAQIMLMGYSKDFGRCAAMSGKGKSTGKHCSNFINKQQGEFCTFHIQRAYSHTCSQRTELQGSYSGMTPTNHKYKPHDKKDGFFFYQGQTFTTGKNQSNKNNKHKITVDKLKHQQAVKGQGKVTTMSLHAIDPEDIKKLKKLDNVKEEENPLLDMLSVPSPGSMNFVKHLMTKDKKPQVNPEFGKPCTPTLGKGFTPGKDVCLEFSSQKSDFARRKAIAKVQAKGGITKENPNAVKKKKSPDAHKKIKKRIHDSHDMENNEPTEERPRKRSKLLGNIDENSAEFKELMKARSKHTGAIAEVEAEMEDRYFMVQEKKEKMEDKMASTMEIKTVVFTCKQCKYTAHSAKDECKKQNHNIVKIQTMKRFFKCKKCNHRTSSIEKIPTQSCRNCGDDNFERVSMLQERKGPKLPHEELCIRGDEIKFLGSMDEKVYLSIEKKWENIKEVYQNTSEKIIGFRKSSSKQWLTSDTWKAVDERAKLKEKVLSTRSSRLKEQTQKEYAEKDKEVKKRARKDKKNHLEERAEEAEKAAARGDLSTVYKITKELCGQSKQPPPVKDNNGKIITTEREQAARWISKIPRCQICSEHSSGCVNRQHNH</sequence>
<evidence type="ECO:0000313" key="11">
    <source>
        <dbReference type="EMBL" id="CAG2216232.1"/>
    </source>
</evidence>
<reference evidence="11" key="1">
    <citation type="submission" date="2021-03" db="EMBL/GenBank/DDBJ databases">
        <authorList>
            <person name="Bekaert M."/>
        </authorList>
    </citation>
    <scope>NUCLEOTIDE SEQUENCE</scope>
</reference>
<dbReference type="GO" id="GO:0003697">
    <property type="term" value="F:single-stranded DNA binding"/>
    <property type="evidence" value="ECO:0007669"/>
    <property type="project" value="InterPro"/>
</dbReference>
<evidence type="ECO:0000259" key="10">
    <source>
        <dbReference type="SMART" id="SM01280"/>
    </source>
</evidence>
<feature type="compositionally biased region" description="Polar residues" evidence="9">
    <location>
        <begin position="542"/>
        <end position="554"/>
    </location>
</feature>
<feature type="compositionally biased region" description="Polar residues" evidence="9">
    <location>
        <begin position="278"/>
        <end position="287"/>
    </location>
</feature>
<dbReference type="Pfam" id="PF09329">
    <property type="entry name" value="zf-primase"/>
    <property type="match status" value="1"/>
</dbReference>
<organism evidence="11 12">
    <name type="scientific">Mytilus edulis</name>
    <name type="common">Blue mussel</name>
    <dbReference type="NCBI Taxonomy" id="6550"/>
    <lineage>
        <taxon>Eukaryota</taxon>
        <taxon>Metazoa</taxon>
        <taxon>Spiralia</taxon>
        <taxon>Lophotrochozoa</taxon>
        <taxon>Mollusca</taxon>
        <taxon>Bivalvia</taxon>
        <taxon>Autobranchia</taxon>
        <taxon>Pteriomorphia</taxon>
        <taxon>Mytilida</taxon>
        <taxon>Mytiloidea</taxon>
        <taxon>Mytilidae</taxon>
        <taxon>Mytilinae</taxon>
        <taxon>Mytilus</taxon>
    </lineage>
</organism>
<evidence type="ECO:0000256" key="1">
    <source>
        <dbReference type="ARBA" id="ARBA00004123"/>
    </source>
</evidence>
<dbReference type="InterPro" id="IPR012340">
    <property type="entry name" value="NA-bd_OB-fold"/>
</dbReference>
<feature type="region of interest" description="Disordered" evidence="9">
    <location>
        <begin position="181"/>
        <end position="568"/>
    </location>
</feature>
<evidence type="ECO:0000256" key="7">
    <source>
        <dbReference type="ARBA" id="ARBA00022833"/>
    </source>
</evidence>
<dbReference type="GO" id="GO:0008270">
    <property type="term" value="F:zinc ion binding"/>
    <property type="evidence" value="ECO:0007669"/>
    <property type="project" value="UniProtKB-KW"/>
</dbReference>
<dbReference type="EMBL" id="CAJPWZ010001475">
    <property type="protein sequence ID" value="CAG2216232.1"/>
    <property type="molecule type" value="Genomic_DNA"/>
</dbReference>
<feature type="compositionally biased region" description="Basic and acidic residues" evidence="9">
    <location>
        <begin position="218"/>
        <end position="231"/>
    </location>
</feature>